<dbReference type="GeneID" id="101378588"/>
<keyword evidence="10 22" id="KW-1133">Transmembrane helix</keyword>
<comment type="similarity">
    <text evidence="3 21">Belongs to the carnitine/choline acetyltransferase family.</text>
</comment>
<keyword evidence="7 22" id="KW-0812">Transmembrane</keyword>
<keyword evidence="8" id="KW-1000">Mitochondrion outer membrane</keyword>
<gene>
    <name evidence="26" type="primary">CPT1B</name>
</gene>
<evidence type="ECO:0000256" key="22">
    <source>
        <dbReference type="SAM" id="Phobius"/>
    </source>
</evidence>
<evidence type="ECO:0000259" key="24">
    <source>
        <dbReference type="Pfam" id="PF16484"/>
    </source>
</evidence>
<dbReference type="Pfam" id="PF00755">
    <property type="entry name" value="Carn_acyltransf"/>
    <property type="match status" value="1"/>
</dbReference>
<dbReference type="GO" id="GO:0009437">
    <property type="term" value="P:carnitine metabolic process"/>
    <property type="evidence" value="ECO:0007669"/>
    <property type="project" value="TreeGrafter"/>
</dbReference>
<dbReference type="CTD" id="1375"/>
<dbReference type="Gene3D" id="3.30.559.70">
    <property type="entry name" value="Choline/Carnitine o-acyltransferase, domain 2"/>
    <property type="match status" value="1"/>
</dbReference>
<evidence type="ECO:0000256" key="14">
    <source>
        <dbReference type="ARBA" id="ARBA00023315"/>
    </source>
</evidence>
<dbReference type="FunFam" id="3.30.559.70:FF:000001">
    <property type="entry name" value="Carnitine O-palmitoyltransferase 1, liver isoform"/>
    <property type="match status" value="1"/>
</dbReference>
<dbReference type="InterPro" id="IPR032476">
    <property type="entry name" value="CPT_N"/>
</dbReference>
<proteinExistence type="inferred from homology"/>
<evidence type="ECO:0000256" key="8">
    <source>
        <dbReference type="ARBA" id="ARBA00022787"/>
    </source>
</evidence>
<evidence type="ECO:0000256" key="12">
    <source>
        <dbReference type="ARBA" id="ARBA00023128"/>
    </source>
</evidence>
<dbReference type="GO" id="GO:0004095">
    <property type="term" value="F:carnitine O-palmitoyltransferase activity"/>
    <property type="evidence" value="ECO:0007669"/>
    <property type="project" value="UniProtKB-EC"/>
</dbReference>
<evidence type="ECO:0000256" key="18">
    <source>
        <dbReference type="ARBA" id="ARBA00043926"/>
    </source>
</evidence>
<dbReference type="GO" id="GO:0006635">
    <property type="term" value="P:fatty acid beta-oxidation"/>
    <property type="evidence" value="ECO:0007669"/>
    <property type="project" value="UniProtKB-UniPathway"/>
</dbReference>
<sequence length="738" mass="84234">MAEAHQAVAFQFTVTPDGVDFRLSREALKHIYLSGINSWKKRLIRIKNGILRGVYPGSPTSWLVVIMATVGSSYCKVDISMGLVSYIQKCLPEGCGPYRTPQTRALLSMAIFSTGVWMMGIFFFRQTLKLLLSYHGWMFEMHGQTSHFTKVWAYLESVRPLMDDEEYYRMETLAKEFQDKTAPRLQKYLVLKSWWATNYVSDWWEEYVYLRSRAPLMVNSNYYVMEFVLIKNTNIQAARLGNIVHAMIMYRRKLDREEIKPVMALGIVPMCSYQMERMFNTTRIPGKESDLLQHLSDSRHVAVYHKGRFFKVWLYKGSQLLKPCDLEMQFQRILDDPSPPQPGEEKLAALTAGGRVEWAQARQAFFSSGKNKAALDAIERAAFFVALDEESHHYDPEDEASLSLYGKALLHGNCYNRWFDKSFTVIAFKNGQLGLNTEHAWADAPIIGHLWEFVLGTETFHLGYTDTGHCLGKPNPMLAAPQRLQWDIPEQCRAVIESSYQVAMALADDVELYCFQFLPFGKGLIKKCRTSPDAFVQIALQLAHFRDRGKFCLTYEASMTRMFREGRTETVRSCTSESTAFVQAMVEGSHMKADLQDLFRKASKKHQNMYRLAMTGAGIDRHLFCLYLVSKYLGVSSPFLAEVLSEPWRLSTSQIAQFQIRMFDPDKYPNHLGAGGGFGPVADDGYGVSYMIAGENTIFFHISSKFSSSETNAQRFGNHIRQALLDIADLFQVPKADS</sequence>
<feature type="domain" description="Carnitine O-palmitoyltransferase N-terminal" evidence="24">
    <location>
        <begin position="1"/>
        <end position="47"/>
    </location>
</feature>
<evidence type="ECO:0000256" key="16">
    <source>
        <dbReference type="ARBA" id="ARBA00041685"/>
    </source>
</evidence>
<keyword evidence="6 21" id="KW-0808">Transferase</keyword>
<feature type="transmembrane region" description="Helical" evidence="22">
    <location>
        <begin position="105"/>
        <end position="124"/>
    </location>
</feature>
<dbReference type="Pfam" id="PF16484">
    <property type="entry name" value="CPT_N"/>
    <property type="match status" value="1"/>
</dbReference>
<dbReference type="Gene3D" id="3.30.559.10">
    <property type="entry name" value="Chloramphenicol acetyltransferase-like domain"/>
    <property type="match status" value="1"/>
</dbReference>
<name>A0A2U3WL99_ODORO</name>
<evidence type="ECO:0000256" key="5">
    <source>
        <dbReference type="ARBA" id="ARBA00022448"/>
    </source>
</evidence>
<evidence type="ECO:0000256" key="9">
    <source>
        <dbReference type="ARBA" id="ARBA00022832"/>
    </source>
</evidence>
<evidence type="ECO:0000256" key="1">
    <source>
        <dbReference type="ARBA" id="ARBA00004374"/>
    </source>
</evidence>
<evidence type="ECO:0000256" key="10">
    <source>
        <dbReference type="ARBA" id="ARBA00022989"/>
    </source>
</evidence>
<evidence type="ECO:0000256" key="19">
    <source>
        <dbReference type="ARBA" id="ARBA00048480"/>
    </source>
</evidence>
<keyword evidence="14 21" id="KW-0012">Acyltransferase</keyword>
<keyword evidence="12" id="KW-0496">Mitochondrion</keyword>
<dbReference type="PANTHER" id="PTHR22589:SF69">
    <property type="entry name" value="CARNITINE O-PALMITOYLTRANSFERASE 1, MUSCLE ISOFORM"/>
    <property type="match status" value="1"/>
</dbReference>
<dbReference type="EC" id="2.3.1.21" evidence="4"/>
<comment type="function">
    <text evidence="18">Catalyzes the transfer of the acyl group of long-chain fatty acid-CoA conjugates onto carnitine, an essential step for the mitochondrial uptake of long-chain fatty acids and their subsequent beta-oxidation in the mitochondrion.</text>
</comment>
<evidence type="ECO:0000256" key="17">
    <source>
        <dbReference type="ARBA" id="ARBA00042959"/>
    </source>
</evidence>
<dbReference type="InterPro" id="IPR023213">
    <property type="entry name" value="CAT-like_dom_sf"/>
</dbReference>
<feature type="domain" description="Choline/carnitine acyltransferase" evidence="23">
    <location>
        <begin position="153"/>
        <end position="722"/>
    </location>
</feature>
<dbReference type="SUPFAM" id="SSF52777">
    <property type="entry name" value="CoA-dependent acyltransferases"/>
    <property type="match status" value="2"/>
</dbReference>
<feature type="active site" description="Proton acceptor" evidence="20">
    <location>
        <position position="439"/>
    </location>
</feature>
<evidence type="ECO:0000313" key="26">
    <source>
        <dbReference type="RefSeq" id="XP_004409709.1"/>
    </source>
</evidence>
<evidence type="ECO:0000256" key="13">
    <source>
        <dbReference type="ARBA" id="ARBA00023136"/>
    </source>
</evidence>
<evidence type="ECO:0000256" key="11">
    <source>
        <dbReference type="ARBA" id="ARBA00023098"/>
    </source>
</evidence>
<dbReference type="InterPro" id="IPR000542">
    <property type="entry name" value="Carn_acyl_trans"/>
</dbReference>
<evidence type="ECO:0000256" key="6">
    <source>
        <dbReference type="ARBA" id="ARBA00022679"/>
    </source>
</evidence>
<dbReference type="Proteomes" id="UP000245340">
    <property type="component" value="Unplaced"/>
</dbReference>
<protein>
    <recommendedName>
        <fullName evidence="15">Carnitine O-palmitoyltransferase 1, muscle isoform</fullName>
        <ecNumber evidence="4">2.3.1.21</ecNumber>
    </recommendedName>
    <alternativeName>
        <fullName evidence="16">Carnitine O-palmitoyltransferase I, muscle isoform</fullName>
    </alternativeName>
    <alternativeName>
        <fullName evidence="17">Carnitine palmitoyltransferase 1B</fullName>
    </alternativeName>
</protein>
<accession>A0A2U3WL99</accession>
<organism evidence="25 26">
    <name type="scientific">Odobenus rosmarus divergens</name>
    <name type="common">Pacific walrus</name>
    <dbReference type="NCBI Taxonomy" id="9708"/>
    <lineage>
        <taxon>Eukaryota</taxon>
        <taxon>Metazoa</taxon>
        <taxon>Chordata</taxon>
        <taxon>Craniata</taxon>
        <taxon>Vertebrata</taxon>
        <taxon>Euteleostomi</taxon>
        <taxon>Mammalia</taxon>
        <taxon>Eutheria</taxon>
        <taxon>Laurasiatheria</taxon>
        <taxon>Carnivora</taxon>
        <taxon>Caniformia</taxon>
        <taxon>Pinnipedia</taxon>
        <taxon>Odobenidae</taxon>
        <taxon>Odobenus</taxon>
    </lineage>
</organism>
<reference evidence="26" key="1">
    <citation type="submission" date="2025-08" db="UniProtKB">
        <authorList>
            <consortium name="RefSeq"/>
        </authorList>
    </citation>
    <scope>IDENTIFICATION</scope>
</reference>
<keyword evidence="13 22" id="KW-0472">Membrane</keyword>
<evidence type="ECO:0000256" key="4">
    <source>
        <dbReference type="ARBA" id="ARBA00013243"/>
    </source>
</evidence>
<dbReference type="Gene3D" id="6.10.250.1760">
    <property type="match status" value="1"/>
</dbReference>
<dbReference type="UniPathway" id="UPA00659"/>
<evidence type="ECO:0000256" key="21">
    <source>
        <dbReference type="RuleBase" id="RU003801"/>
    </source>
</evidence>
<dbReference type="AlphaFoldDB" id="A0A2U3WL99"/>
<evidence type="ECO:0000256" key="2">
    <source>
        <dbReference type="ARBA" id="ARBA00005005"/>
    </source>
</evidence>
<dbReference type="PROSITE" id="PS00440">
    <property type="entry name" value="ACYLTRANSF_C_2"/>
    <property type="match status" value="1"/>
</dbReference>
<comment type="catalytic activity">
    <reaction evidence="19">
        <text>(R)-carnitine + hexadecanoyl-CoA = O-hexadecanoyl-(R)-carnitine + CoA</text>
        <dbReference type="Rhea" id="RHEA:12661"/>
        <dbReference type="ChEBI" id="CHEBI:16347"/>
        <dbReference type="ChEBI" id="CHEBI:17490"/>
        <dbReference type="ChEBI" id="CHEBI:57287"/>
        <dbReference type="ChEBI" id="CHEBI:57379"/>
        <dbReference type="EC" id="2.3.1.21"/>
    </reaction>
    <physiologicalReaction direction="left-to-right" evidence="19">
        <dbReference type="Rhea" id="RHEA:12662"/>
    </physiologicalReaction>
</comment>
<keyword evidence="11" id="KW-0443">Lipid metabolism</keyword>
<dbReference type="RefSeq" id="XP_004409709.1">
    <property type="nucleotide sequence ID" value="XM_004409652.2"/>
</dbReference>
<evidence type="ECO:0000256" key="20">
    <source>
        <dbReference type="PIRSR" id="PIRSR600542-1"/>
    </source>
</evidence>
<dbReference type="PANTHER" id="PTHR22589">
    <property type="entry name" value="CARNITINE O-ACYLTRANSFERASE"/>
    <property type="match status" value="1"/>
</dbReference>
<dbReference type="FunFam" id="3.30.559.10:FF:000002">
    <property type="entry name" value="carnitine O-palmitoyltransferase 1, liver isoform"/>
    <property type="match status" value="1"/>
</dbReference>
<evidence type="ECO:0000259" key="23">
    <source>
        <dbReference type="Pfam" id="PF00755"/>
    </source>
</evidence>
<evidence type="ECO:0000256" key="15">
    <source>
        <dbReference type="ARBA" id="ARBA00040569"/>
    </source>
</evidence>
<keyword evidence="9" id="KW-0276">Fatty acid metabolism</keyword>
<comment type="pathway">
    <text evidence="2">Lipid metabolism; fatty acid beta-oxidation.</text>
</comment>
<dbReference type="GO" id="GO:0015909">
    <property type="term" value="P:long-chain fatty acid transport"/>
    <property type="evidence" value="ECO:0007669"/>
    <property type="project" value="TreeGrafter"/>
</dbReference>
<dbReference type="InterPro" id="IPR039551">
    <property type="entry name" value="Cho/carn_acyl_trans"/>
</dbReference>
<evidence type="ECO:0000256" key="7">
    <source>
        <dbReference type="ARBA" id="ARBA00022692"/>
    </source>
</evidence>
<comment type="subcellular location">
    <subcellularLocation>
        <location evidence="1">Mitochondrion outer membrane</location>
        <topology evidence="1">Multi-pass membrane protein</topology>
    </subcellularLocation>
</comment>
<evidence type="ECO:0000313" key="25">
    <source>
        <dbReference type="Proteomes" id="UP000245340"/>
    </source>
</evidence>
<dbReference type="GO" id="GO:0005741">
    <property type="term" value="C:mitochondrial outer membrane"/>
    <property type="evidence" value="ECO:0007669"/>
    <property type="project" value="UniProtKB-SubCell"/>
</dbReference>
<keyword evidence="25" id="KW-1185">Reference proteome</keyword>
<evidence type="ECO:0000256" key="3">
    <source>
        <dbReference type="ARBA" id="ARBA00005232"/>
    </source>
</evidence>
<keyword evidence="5" id="KW-0813">Transport</keyword>
<dbReference type="InterPro" id="IPR042231">
    <property type="entry name" value="Cho/carn_acyl_trans_2"/>
</dbReference>